<dbReference type="InterPro" id="IPR023606">
    <property type="entry name" value="CoA-Trfase_III_dom_1_sf"/>
</dbReference>
<evidence type="ECO:0000313" key="2">
    <source>
        <dbReference type="EMBL" id="UPQ80952.1"/>
    </source>
</evidence>
<dbReference type="PANTHER" id="PTHR48228">
    <property type="entry name" value="SUCCINYL-COA--D-CITRAMALATE COA-TRANSFERASE"/>
    <property type="match status" value="1"/>
</dbReference>
<dbReference type="InterPro" id="IPR050509">
    <property type="entry name" value="CoA-transferase_III"/>
</dbReference>
<dbReference type="InterPro" id="IPR044855">
    <property type="entry name" value="CoA-Trfase_III_dom3_sf"/>
</dbReference>
<evidence type="ECO:0000313" key="3">
    <source>
        <dbReference type="Proteomes" id="UP000831189"/>
    </source>
</evidence>
<proteinExistence type="predicted"/>
<dbReference type="GO" id="GO:0016740">
    <property type="term" value="F:transferase activity"/>
    <property type="evidence" value="ECO:0007669"/>
    <property type="project" value="UniProtKB-KW"/>
</dbReference>
<dbReference type="InterPro" id="IPR003673">
    <property type="entry name" value="CoA-Trfase_fam_III"/>
</dbReference>
<feature type="region of interest" description="Disordered" evidence="1">
    <location>
        <begin position="338"/>
        <end position="361"/>
    </location>
</feature>
<dbReference type="PANTHER" id="PTHR48228:SF5">
    <property type="entry name" value="ALPHA-METHYLACYL-COA RACEMASE"/>
    <property type="match status" value="1"/>
</dbReference>
<reference evidence="2 3" key="1">
    <citation type="submission" date="2022-04" db="EMBL/GenBank/DDBJ databases">
        <title>Pseudomonas knackmussii B09-2.</title>
        <authorList>
            <person name="Deng Y."/>
        </authorList>
    </citation>
    <scope>NUCLEOTIDE SEQUENCE [LARGE SCALE GENOMIC DNA]</scope>
    <source>
        <strain evidence="2 3">B09-2</strain>
    </source>
</reference>
<dbReference type="SUPFAM" id="SSF89796">
    <property type="entry name" value="CoA-transferase family III (CaiB/BaiF)"/>
    <property type="match status" value="1"/>
</dbReference>
<keyword evidence="2" id="KW-0808">Transferase</keyword>
<keyword evidence="3" id="KW-1185">Reference proteome</keyword>
<dbReference type="Gene3D" id="3.30.1540.10">
    <property type="entry name" value="formyl-coa transferase, domain 3"/>
    <property type="match status" value="1"/>
</dbReference>
<organism evidence="2 3">
    <name type="scientific">Pseudomonas knackmussii</name>
    <dbReference type="NCBI Taxonomy" id="65741"/>
    <lineage>
        <taxon>Bacteria</taxon>
        <taxon>Pseudomonadati</taxon>
        <taxon>Pseudomonadota</taxon>
        <taxon>Gammaproteobacteria</taxon>
        <taxon>Pseudomonadales</taxon>
        <taxon>Pseudomonadaceae</taxon>
        <taxon>Pseudomonas</taxon>
    </lineage>
</organism>
<dbReference type="Pfam" id="PF02515">
    <property type="entry name" value="CoA_transf_3"/>
    <property type="match status" value="1"/>
</dbReference>
<dbReference type="Gene3D" id="3.40.50.10540">
    <property type="entry name" value="Crotonobetainyl-coa:carnitine coa-transferase, domain 1"/>
    <property type="match status" value="1"/>
</dbReference>
<accession>A0ABY4KJJ1</accession>
<dbReference type="EMBL" id="CP096208">
    <property type="protein sequence ID" value="UPQ80952.1"/>
    <property type="molecule type" value="Genomic_DNA"/>
</dbReference>
<evidence type="ECO:0000256" key="1">
    <source>
        <dbReference type="SAM" id="MobiDB-lite"/>
    </source>
</evidence>
<sequence>MSTAIATPRQGPLLGLRVLEFASIGPGPHCAMLLADLGAEVIRIEREGGNGWPNPVVDRGRKLITLDIRTDTGRERCLTLAEDADVLIEGFRPGVMERLGLGPEQVHDRNPRLVYGRMTGWGQTGPLAKSAGHDINYLAITGALAAIGNREGPAIPPLNLVGDFGGGSLYLAFGIMAALWERERSGQGQVVDAAIVDGVSSMMSFFAGLLPSRAISLERDRNLLSGAAPHYRCYTCADGRDIAVGPLEPQFLAELVQRIDAPESLRAGCNDPTQWPELSEQLATLFASRTQAQWCALLEGTDACFAPVLTLEEAAQHPHMRERGIYRDIDGALHAAPAPRFSRTPGAVRSSNNASGWDGRS</sequence>
<gene>
    <name evidence="2" type="ORF">M0M42_10860</name>
</gene>
<dbReference type="Proteomes" id="UP000831189">
    <property type="component" value="Chromosome"/>
</dbReference>
<name>A0ABY4KJJ1_9PSED</name>
<protein>
    <submittedName>
        <fullName evidence="2">CoA transferase</fullName>
    </submittedName>
</protein>